<proteinExistence type="predicted"/>
<sequence>MEYQGVIGLAFTNFLWDSVSFGRVVAIDLDTHETEVIASGVGIYYHLVDIPDVGPAFSLLKFGPALSYPFLSPNWGVGIQSTGTYAKRKMNKRAIFPPYSVGFMAYQY</sequence>
<gene>
    <name evidence="1" type="ORF">GCM10007877_28970</name>
</gene>
<evidence type="ECO:0000313" key="1">
    <source>
        <dbReference type="EMBL" id="GLS27178.1"/>
    </source>
</evidence>
<dbReference type="EMBL" id="BSPD01000067">
    <property type="protein sequence ID" value="GLS27178.1"/>
    <property type="molecule type" value="Genomic_DNA"/>
</dbReference>
<organism evidence="1 2">
    <name type="scientific">Marinibactrum halimedae</name>
    <dbReference type="NCBI Taxonomy" id="1444977"/>
    <lineage>
        <taxon>Bacteria</taxon>
        <taxon>Pseudomonadati</taxon>
        <taxon>Pseudomonadota</taxon>
        <taxon>Gammaproteobacteria</taxon>
        <taxon>Cellvibrionales</taxon>
        <taxon>Cellvibrionaceae</taxon>
        <taxon>Marinibactrum</taxon>
    </lineage>
</organism>
<reference evidence="1 2" key="1">
    <citation type="journal article" date="2014" name="Int. J. Syst. Evol. Microbiol.">
        <title>Complete genome sequence of Corynebacterium casei LMG S-19264T (=DSM 44701T), isolated from a smear-ripened cheese.</title>
        <authorList>
            <consortium name="US DOE Joint Genome Institute (JGI-PGF)"/>
            <person name="Walter F."/>
            <person name="Albersmeier A."/>
            <person name="Kalinowski J."/>
            <person name="Ruckert C."/>
        </authorList>
    </citation>
    <scope>NUCLEOTIDE SEQUENCE [LARGE SCALE GENOMIC DNA]</scope>
    <source>
        <strain evidence="1 2">NBRC 110095</strain>
    </source>
</reference>
<name>A0AA37T906_9GAMM</name>
<protein>
    <submittedName>
        <fullName evidence="1">Uncharacterized protein</fullName>
    </submittedName>
</protein>
<accession>A0AA37T906</accession>
<keyword evidence="2" id="KW-1185">Reference proteome</keyword>
<dbReference type="AlphaFoldDB" id="A0AA37T906"/>
<comment type="caution">
    <text evidence="1">The sequence shown here is derived from an EMBL/GenBank/DDBJ whole genome shotgun (WGS) entry which is preliminary data.</text>
</comment>
<dbReference type="Proteomes" id="UP001156870">
    <property type="component" value="Unassembled WGS sequence"/>
</dbReference>
<evidence type="ECO:0000313" key="2">
    <source>
        <dbReference type="Proteomes" id="UP001156870"/>
    </source>
</evidence>